<dbReference type="Pfam" id="PF02752">
    <property type="entry name" value="Arrestin_C"/>
    <property type="match status" value="1"/>
</dbReference>
<dbReference type="InterPro" id="IPR011022">
    <property type="entry name" value="Arrestin_C-like"/>
</dbReference>
<evidence type="ECO:0000256" key="2">
    <source>
        <dbReference type="ARBA" id="ARBA00022606"/>
    </source>
</evidence>
<dbReference type="GO" id="GO:0015031">
    <property type="term" value="P:protein transport"/>
    <property type="evidence" value="ECO:0007669"/>
    <property type="project" value="TreeGrafter"/>
</dbReference>
<dbReference type="Pfam" id="PF00339">
    <property type="entry name" value="Arrestin_N"/>
    <property type="match status" value="1"/>
</dbReference>
<organism evidence="4 5">
    <name type="scientific">Eumeta variegata</name>
    <name type="common">Bagworm moth</name>
    <name type="synonym">Eumeta japonica</name>
    <dbReference type="NCBI Taxonomy" id="151549"/>
    <lineage>
        <taxon>Eukaryota</taxon>
        <taxon>Metazoa</taxon>
        <taxon>Ecdysozoa</taxon>
        <taxon>Arthropoda</taxon>
        <taxon>Hexapoda</taxon>
        <taxon>Insecta</taxon>
        <taxon>Pterygota</taxon>
        <taxon>Neoptera</taxon>
        <taxon>Endopterygota</taxon>
        <taxon>Lepidoptera</taxon>
        <taxon>Glossata</taxon>
        <taxon>Ditrysia</taxon>
        <taxon>Tineoidea</taxon>
        <taxon>Psychidae</taxon>
        <taxon>Oiketicinae</taxon>
        <taxon>Eumeta</taxon>
    </lineage>
</organism>
<dbReference type="GO" id="GO:0005737">
    <property type="term" value="C:cytoplasm"/>
    <property type="evidence" value="ECO:0007669"/>
    <property type="project" value="TreeGrafter"/>
</dbReference>
<reference evidence="4 5" key="1">
    <citation type="journal article" date="2019" name="Commun. Biol.">
        <title>The bagworm genome reveals a unique fibroin gene that provides high tensile strength.</title>
        <authorList>
            <person name="Kono N."/>
            <person name="Nakamura H."/>
            <person name="Ohtoshi R."/>
            <person name="Tomita M."/>
            <person name="Numata K."/>
            <person name="Arakawa K."/>
        </authorList>
    </citation>
    <scope>NUCLEOTIDE SEQUENCE [LARGE SCALE GENOMIC DNA]</scope>
</reference>
<dbReference type="EMBL" id="BGZK01000192">
    <property type="protein sequence ID" value="GBP27329.1"/>
    <property type="molecule type" value="Genomic_DNA"/>
</dbReference>
<dbReference type="InterPro" id="IPR014752">
    <property type="entry name" value="Arrestin-like_C"/>
</dbReference>
<protein>
    <submittedName>
        <fullName evidence="4">Arrestin domain-containing protein 3</fullName>
    </submittedName>
</protein>
<name>A0A4C1ULY3_EUMVA</name>
<dbReference type="AlphaFoldDB" id="A0A4C1ULY3"/>
<comment type="caution">
    <text evidence="4">The sequence shown here is derived from an EMBL/GenBank/DDBJ whole genome shotgun (WGS) entry which is preliminary data.</text>
</comment>
<dbReference type="InterPro" id="IPR014756">
    <property type="entry name" value="Ig_E-set"/>
</dbReference>
<dbReference type="PANTHER" id="PTHR11188">
    <property type="entry name" value="ARRESTIN DOMAIN CONTAINING PROTEIN"/>
    <property type="match status" value="1"/>
</dbReference>
<dbReference type="InterPro" id="IPR050357">
    <property type="entry name" value="Arrestin_domain-protein"/>
</dbReference>
<gene>
    <name evidence="4" type="primary">ARRDC3</name>
    <name evidence="4" type="ORF">EVAR_18802_1</name>
</gene>
<dbReference type="InterPro" id="IPR011021">
    <property type="entry name" value="Arrestin-like_N"/>
</dbReference>
<keyword evidence="5" id="KW-1185">Reference proteome</keyword>
<evidence type="ECO:0000313" key="4">
    <source>
        <dbReference type="EMBL" id="GBP27329.1"/>
    </source>
</evidence>
<dbReference type="PANTHER" id="PTHR11188:SF17">
    <property type="entry name" value="FI21816P1"/>
    <property type="match status" value="1"/>
</dbReference>
<dbReference type="Proteomes" id="UP000299102">
    <property type="component" value="Unassembled WGS sequence"/>
</dbReference>
<dbReference type="Gene3D" id="2.60.40.640">
    <property type="match status" value="2"/>
</dbReference>
<dbReference type="STRING" id="151549.A0A4C1ULY3"/>
<sequence length="335" mass="37355">MGVFCQILLEKPAGGVYRAGGVVSGAVKYAVDEDVRFKDVIVRLRGAGSCMWTEGGGNSQATYCGSEDYVCGGRSLLENRANDETVIERGSYLHPFRFVLPSNIPPTYRDSYCKILYEIKLTFERKSLFHFNKNFHIEIPVAGVLHMTLPGEPIIYAAQKSLMTFFNNNNSLIKMKVTIKKSILAPGEMAELHVEIQNNSDTKIFGLETQLSYSVTHICDSGYKRQRTYEVRGAKSETRGVKEKCTSNLTTAVQIPKGHFTVQHSRIVQRQYKLQVKAKIPFPHFNLLLDIPVLIGDAGVEEAEEMKEGLSYAEAAAAGAPPSCWQVMQEDRMAN</sequence>
<evidence type="ECO:0000256" key="1">
    <source>
        <dbReference type="ARBA" id="ARBA00005298"/>
    </source>
</evidence>
<accession>A0A4C1ULY3</accession>
<feature type="domain" description="Arrestin C-terminal-like" evidence="3">
    <location>
        <begin position="169"/>
        <end position="300"/>
    </location>
</feature>
<dbReference type="SUPFAM" id="SSF81296">
    <property type="entry name" value="E set domains"/>
    <property type="match status" value="2"/>
</dbReference>
<dbReference type="SMART" id="SM01017">
    <property type="entry name" value="Arrestin_C"/>
    <property type="match status" value="1"/>
</dbReference>
<proteinExistence type="inferred from homology"/>
<evidence type="ECO:0000259" key="3">
    <source>
        <dbReference type="SMART" id="SM01017"/>
    </source>
</evidence>
<comment type="similarity">
    <text evidence="1">Belongs to the arrestin family.</text>
</comment>
<dbReference type="OrthoDB" id="2333384at2759"/>
<keyword evidence="2" id="KW-0716">Sensory transduction</keyword>
<evidence type="ECO:0000313" key="5">
    <source>
        <dbReference type="Proteomes" id="UP000299102"/>
    </source>
</evidence>